<dbReference type="RefSeq" id="XP_021108251.1">
    <property type="nucleotide sequence ID" value="XM_021252592.1"/>
</dbReference>
<accession>A0AAX6SFP5</accession>
<feature type="compositionally biased region" description="Low complexity" evidence="1">
    <location>
        <begin position="255"/>
        <end position="278"/>
    </location>
</feature>
<evidence type="ECO:0000313" key="3">
    <source>
        <dbReference type="RefSeq" id="XP_021108251.1"/>
    </source>
</evidence>
<dbReference type="Proteomes" id="UP000694906">
    <property type="component" value="Unplaced"/>
</dbReference>
<evidence type="ECO:0000313" key="2">
    <source>
        <dbReference type="Proteomes" id="UP000694906"/>
    </source>
</evidence>
<feature type="region of interest" description="Disordered" evidence="1">
    <location>
        <begin position="243"/>
        <end position="282"/>
    </location>
</feature>
<gene>
    <name evidence="3" type="primary">LOC110347595</name>
</gene>
<protein>
    <submittedName>
        <fullName evidence="3">Wiskott-Aldrich syndrome protein family member 1-like</fullName>
    </submittedName>
</protein>
<dbReference type="GeneID" id="110347595"/>
<proteinExistence type="predicted"/>
<keyword evidence="2" id="KW-1185">Reference proteome</keyword>
<organism evidence="2 3">
    <name type="scientific">Heterocephalus glaber</name>
    <name type="common">Naked mole rat</name>
    <dbReference type="NCBI Taxonomy" id="10181"/>
    <lineage>
        <taxon>Eukaryota</taxon>
        <taxon>Metazoa</taxon>
        <taxon>Chordata</taxon>
        <taxon>Craniata</taxon>
        <taxon>Vertebrata</taxon>
        <taxon>Euteleostomi</taxon>
        <taxon>Mammalia</taxon>
        <taxon>Eutheria</taxon>
        <taxon>Euarchontoglires</taxon>
        <taxon>Glires</taxon>
        <taxon>Rodentia</taxon>
        <taxon>Hystricomorpha</taxon>
        <taxon>Bathyergidae</taxon>
        <taxon>Heterocephalus</taxon>
    </lineage>
</organism>
<sequence>MPPCERMQNDVSVDHSQGACGQIFHSRVHQPVECFSLPTHSFSEISKILTGAVGKALASPLHPLMDGAEDLKDTLKYTHYGIGMGEKVEPQPPIHHKTEVFVSPTAPPSPPPLPPDWLALLRQPKKADAPAAIHFPSRSASTVLRNPAASHPQCLQSTSETSVPIPPTNVDLSPPVPKFVQYGEMLPHDMLPPDEEKGQCPTMSPPPVRSHRIERKDTVTDGVGHAPVIQSLASVVFPSSRSTCAQSPKHSVTKLPRSSVLSTPRSSLSPPSRYPIPLAKSSTAPLSGHSTLKNLHKVQLHCHYLQVHKHQDLQFHQESIHVPSHQGIQLPNQEVYMYRQQDLQLLHQEDLQLHNQQDI</sequence>
<evidence type="ECO:0000256" key="1">
    <source>
        <dbReference type="SAM" id="MobiDB-lite"/>
    </source>
</evidence>
<reference evidence="3" key="1">
    <citation type="submission" date="2025-08" db="UniProtKB">
        <authorList>
            <consortium name="RefSeq"/>
        </authorList>
    </citation>
    <scope>IDENTIFICATION</scope>
</reference>
<name>A0AAX6SFP5_HETGA</name>
<dbReference type="AlphaFoldDB" id="A0AAX6SFP5"/>